<gene>
    <name evidence="2" type="ORF">K0M31_014903</name>
</gene>
<keyword evidence="3" id="KW-1185">Reference proteome</keyword>
<dbReference type="AlphaFoldDB" id="A0AA40KFN4"/>
<evidence type="ECO:0000313" key="3">
    <source>
        <dbReference type="Proteomes" id="UP001177670"/>
    </source>
</evidence>
<accession>A0AA40KFN4</accession>
<keyword evidence="1" id="KW-0472">Membrane</keyword>
<keyword evidence="1" id="KW-0812">Transmembrane</keyword>
<dbReference type="Proteomes" id="UP001177670">
    <property type="component" value="Unassembled WGS sequence"/>
</dbReference>
<name>A0AA40KFN4_9HYME</name>
<sequence>MLDRNGTAIATGWLEISHFQGNSRSLAESSGRSSWNYRDAGCLVRIVQEQRAKRNIDDATAAAAAAAAAAVAAVWLGVRACARVRTCDVKGPACVHIQW</sequence>
<protein>
    <submittedName>
        <fullName evidence="2">Uncharacterized protein</fullName>
    </submittedName>
</protein>
<evidence type="ECO:0000256" key="1">
    <source>
        <dbReference type="SAM" id="Phobius"/>
    </source>
</evidence>
<dbReference type="EMBL" id="JAHYIQ010000042">
    <property type="protein sequence ID" value="KAK1118597.1"/>
    <property type="molecule type" value="Genomic_DNA"/>
</dbReference>
<reference evidence="2" key="1">
    <citation type="submission" date="2021-10" db="EMBL/GenBank/DDBJ databases">
        <title>Melipona bicolor Genome sequencing and assembly.</title>
        <authorList>
            <person name="Araujo N.S."/>
            <person name="Arias M.C."/>
        </authorList>
    </citation>
    <scope>NUCLEOTIDE SEQUENCE</scope>
    <source>
        <strain evidence="2">USP_2M_L1-L4_2017</strain>
        <tissue evidence="2">Whole body</tissue>
    </source>
</reference>
<feature type="transmembrane region" description="Helical" evidence="1">
    <location>
        <begin position="59"/>
        <end position="78"/>
    </location>
</feature>
<keyword evidence="1" id="KW-1133">Transmembrane helix</keyword>
<evidence type="ECO:0000313" key="2">
    <source>
        <dbReference type="EMBL" id="KAK1118597.1"/>
    </source>
</evidence>
<organism evidence="2 3">
    <name type="scientific">Melipona bicolor</name>
    <dbReference type="NCBI Taxonomy" id="60889"/>
    <lineage>
        <taxon>Eukaryota</taxon>
        <taxon>Metazoa</taxon>
        <taxon>Ecdysozoa</taxon>
        <taxon>Arthropoda</taxon>
        <taxon>Hexapoda</taxon>
        <taxon>Insecta</taxon>
        <taxon>Pterygota</taxon>
        <taxon>Neoptera</taxon>
        <taxon>Endopterygota</taxon>
        <taxon>Hymenoptera</taxon>
        <taxon>Apocrita</taxon>
        <taxon>Aculeata</taxon>
        <taxon>Apoidea</taxon>
        <taxon>Anthophila</taxon>
        <taxon>Apidae</taxon>
        <taxon>Melipona</taxon>
    </lineage>
</organism>
<comment type="caution">
    <text evidence="2">The sequence shown here is derived from an EMBL/GenBank/DDBJ whole genome shotgun (WGS) entry which is preliminary data.</text>
</comment>
<proteinExistence type="predicted"/>